<accession>A0A1S8X5U8</accession>
<dbReference type="EMBL" id="KV891898">
    <property type="protein sequence ID" value="OON22068.1"/>
    <property type="molecule type" value="Genomic_DNA"/>
</dbReference>
<evidence type="ECO:0000313" key="2">
    <source>
        <dbReference type="EMBL" id="OON22068.1"/>
    </source>
</evidence>
<sequence length="119" mass="12451">MADPFGKEFPTAPTKVPVKVDSKGKCQADSPNAVVRSPTKYVFKPATPVSIGSVPKPPGSVPPSDQSSPMQNGIGFEADSTGNFSAQNGFSYEEEDLTSKPTPNSAPLPEELAEALEQA</sequence>
<feature type="region of interest" description="Disordered" evidence="1">
    <location>
        <begin position="46"/>
        <end position="119"/>
    </location>
</feature>
<dbReference type="Proteomes" id="UP000243686">
    <property type="component" value="Unassembled WGS sequence"/>
</dbReference>
<feature type="compositionally biased region" description="Low complexity" evidence="1">
    <location>
        <begin position="107"/>
        <end position="119"/>
    </location>
</feature>
<feature type="region of interest" description="Disordered" evidence="1">
    <location>
        <begin position="1"/>
        <end position="32"/>
    </location>
</feature>
<evidence type="ECO:0000313" key="3">
    <source>
        <dbReference type="Proteomes" id="UP000243686"/>
    </source>
</evidence>
<evidence type="ECO:0000256" key="1">
    <source>
        <dbReference type="SAM" id="MobiDB-lite"/>
    </source>
</evidence>
<feature type="compositionally biased region" description="Polar residues" evidence="1">
    <location>
        <begin position="80"/>
        <end position="90"/>
    </location>
</feature>
<dbReference type="AlphaFoldDB" id="A0A1S8X5U8"/>
<reference evidence="2 3" key="1">
    <citation type="submission" date="2015-03" db="EMBL/GenBank/DDBJ databases">
        <title>Draft genome of the nematode, Opisthorchis viverrini.</title>
        <authorList>
            <person name="Mitreva M."/>
        </authorList>
    </citation>
    <scope>NUCLEOTIDE SEQUENCE [LARGE SCALE GENOMIC DNA]</scope>
    <source>
        <strain evidence="2">Khon Kaen</strain>
    </source>
</reference>
<name>A0A1S8X5U8_OPIVI</name>
<proteinExistence type="predicted"/>
<keyword evidence="3" id="KW-1185">Reference proteome</keyword>
<protein>
    <submittedName>
        <fullName evidence="2">Uncharacterized protein</fullName>
    </submittedName>
</protein>
<gene>
    <name evidence="2" type="ORF">X801_02027</name>
</gene>
<organism evidence="2 3">
    <name type="scientific">Opisthorchis viverrini</name>
    <name type="common">Southeast Asian liver fluke</name>
    <dbReference type="NCBI Taxonomy" id="6198"/>
    <lineage>
        <taxon>Eukaryota</taxon>
        <taxon>Metazoa</taxon>
        <taxon>Spiralia</taxon>
        <taxon>Lophotrochozoa</taxon>
        <taxon>Platyhelminthes</taxon>
        <taxon>Trematoda</taxon>
        <taxon>Digenea</taxon>
        <taxon>Opisthorchiida</taxon>
        <taxon>Opisthorchiata</taxon>
        <taxon>Opisthorchiidae</taxon>
        <taxon>Opisthorchis</taxon>
    </lineage>
</organism>